<proteinExistence type="predicted"/>
<feature type="domain" description="RNase H type-1" evidence="1">
    <location>
        <begin position="220"/>
        <end position="282"/>
    </location>
</feature>
<name>A0AAV0YF25_VICFA</name>
<evidence type="ECO:0000313" key="3">
    <source>
        <dbReference type="Proteomes" id="UP001157006"/>
    </source>
</evidence>
<evidence type="ECO:0000313" key="2">
    <source>
        <dbReference type="EMBL" id="CAI8584600.1"/>
    </source>
</evidence>
<gene>
    <name evidence="2" type="ORF">VFH_U082840</name>
</gene>
<protein>
    <recommendedName>
        <fullName evidence="1">RNase H type-1 domain-containing protein</fullName>
    </recommendedName>
</protein>
<dbReference type="Proteomes" id="UP001157006">
    <property type="component" value="Unassembled WGS sequence"/>
</dbReference>
<dbReference type="EMBL" id="CATIWC010001995">
    <property type="protein sequence ID" value="CAI8584600.1"/>
    <property type="molecule type" value="Genomic_DNA"/>
</dbReference>
<sequence length="290" mass="32640">MDGGLGIRNAMMNNVTLLGNLLDDIIRHPNKFWVQVLESFVIGSSLGIFQIRNCTCMTYEEVDFGTLEFFTVLPPDTRNEIMKVHIPTKLTGVDRFGWKHSIDGLYTTTSTYNLLKGSNMVDVRCNWRKPHQPVRYAGEVSKILIIYFGNVVMRNSCGRKLLYHLFDRLLLLRTSNSGLKKPRVLATCRTSARAFVATCKPHSDQSHGRWQLKPECESDGGGVVILDASGRWISGVSSSFSTDIAFTAEPLALDIGLEHAWSLEFNYVLCKTDYLLATEFLTTDVEVVNF</sequence>
<dbReference type="AlphaFoldDB" id="A0AAV0YF25"/>
<comment type="caution">
    <text evidence="2">The sequence shown here is derived from an EMBL/GenBank/DDBJ whole genome shotgun (WGS) entry which is preliminary data.</text>
</comment>
<evidence type="ECO:0000259" key="1">
    <source>
        <dbReference type="Pfam" id="PF13456"/>
    </source>
</evidence>
<dbReference type="GO" id="GO:0004523">
    <property type="term" value="F:RNA-DNA hybrid ribonuclease activity"/>
    <property type="evidence" value="ECO:0007669"/>
    <property type="project" value="InterPro"/>
</dbReference>
<reference evidence="2 3" key="1">
    <citation type="submission" date="2023-01" db="EMBL/GenBank/DDBJ databases">
        <authorList>
            <person name="Kreplak J."/>
        </authorList>
    </citation>
    <scope>NUCLEOTIDE SEQUENCE [LARGE SCALE GENOMIC DNA]</scope>
</reference>
<dbReference type="InterPro" id="IPR002156">
    <property type="entry name" value="RNaseH_domain"/>
</dbReference>
<keyword evidence="3" id="KW-1185">Reference proteome</keyword>
<dbReference type="GO" id="GO:0003676">
    <property type="term" value="F:nucleic acid binding"/>
    <property type="evidence" value="ECO:0007669"/>
    <property type="project" value="InterPro"/>
</dbReference>
<organism evidence="2 3">
    <name type="scientific">Vicia faba</name>
    <name type="common">Broad bean</name>
    <name type="synonym">Faba vulgaris</name>
    <dbReference type="NCBI Taxonomy" id="3906"/>
    <lineage>
        <taxon>Eukaryota</taxon>
        <taxon>Viridiplantae</taxon>
        <taxon>Streptophyta</taxon>
        <taxon>Embryophyta</taxon>
        <taxon>Tracheophyta</taxon>
        <taxon>Spermatophyta</taxon>
        <taxon>Magnoliopsida</taxon>
        <taxon>eudicotyledons</taxon>
        <taxon>Gunneridae</taxon>
        <taxon>Pentapetalae</taxon>
        <taxon>rosids</taxon>
        <taxon>fabids</taxon>
        <taxon>Fabales</taxon>
        <taxon>Fabaceae</taxon>
        <taxon>Papilionoideae</taxon>
        <taxon>50 kb inversion clade</taxon>
        <taxon>NPAAA clade</taxon>
        <taxon>Hologalegina</taxon>
        <taxon>IRL clade</taxon>
        <taxon>Fabeae</taxon>
        <taxon>Vicia</taxon>
    </lineage>
</organism>
<dbReference type="Pfam" id="PF13456">
    <property type="entry name" value="RVT_3"/>
    <property type="match status" value="1"/>
</dbReference>
<accession>A0AAV0YF25</accession>